<gene>
    <name evidence="3" type="ORF">ACFOHH_22590</name>
</gene>
<evidence type="ECO:0000313" key="4">
    <source>
        <dbReference type="Proteomes" id="UP001595377"/>
    </source>
</evidence>
<dbReference type="PRINTS" id="PR00081">
    <property type="entry name" value="GDHRDH"/>
</dbReference>
<name>A0ABV7DMM2_9HYPH</name>
<dbReference type="SUPFAM" id="SSF51735">
    <property type="entry name" value="NAD(P)-binding Rossmann-fold domains"/>
    <property type="match status" value="1"/>
</dbReference>
<keyword evidence="4" id="KW-1185">Reference proteome</keyword>
<dbReference type="Gene3D" id="3.40.50.720">
    <property type="entry name" value="NAD(P)-binding Rossmann-like Domain"/>
    <property type="match status" value="1"/>
</dbReference>
<dbReference type="PROSITE" id="PS00061">
    <property type="entry name" value="ADH_SHORT"/>
    <property type="match status" value="1"/>
</dbReference>
<accession>A0ABV7DMM2</accession>
<dbReference type="EMBL" id="JBHRSP010000043">
    <property type="protein sequence ID" value="MFC3075917.1"/>
    <property type="molecule type" value="Genomic_DNA"/>
</dbReference>
<protein>
    <submittedName>
        <fullName evidence="3">SDR family oxidoreductase</fullName>
    </submittedName>
</protein>
<proteinExistence type="inferred from homology"/>
<dbReference type="PANTHER" id="PTHR24321:SF8">
    <property type="entry name" value="ESTRADIOL 17-BETA-DEHYDROGENASE 8-RELATED"/>
    <property type="match status" value="1"/>
</dbReference>
<evidence type="ECO:0000256" key="2">
    <source>
        <dbReference type="ARBA" id="ARBA00023002"/>
    </source>
</evidence>
<reference evidence="4" key="1">
    <citation type="journal article" date="2019" name="Int. J. Syst. Evol. Microbiol.">
        <title>The Global Catalogue of Microorganisms (GCM) 10K type strain sequencing project: providing services to taxonomists for standard genome sequencing and annotation.</title>
        <authorList>
            <consortium name="The Broad Institute Genomics Platform"/>
            <consortium name="The Broad Institute Genome Sequencing Center for Infectious Disease"/>
            <person name="Wu L."/>
            <person name="Ma J."/>
        </authorList>
    </citation>
    <scope>NUCLEOTIDE SEQUENCE [LARGE SCALE GENOMIC DNA]</scope>
    <source>
        <strain evidence="4">KCTC 52677</strain>
    </source>
</reference>
<sequence>MIDLTGKTVVITGACGGIGSALVKAFARAGAAVVACDRSAEDLSRLAVAGTACFDVLDAPAARRAAAEIAERHGVPDILVSNAGYSRGEVFELVTDALWHDEVAINLNGTRDFADPVMRQMIEAGRGHLLFISSVNGLSHFGNPAYAAAKAGVISYMKAIAVEMGRHGLRANAICPGSVRTPAWDHRLEKDPQLIERTAAFYPLRRLVTPEEVANAALFLSSDMASGITGVALPVDAGLTAGNVSFIDEIVRPSTT</sequence>
<keyword evidence="2" id="KW-0560">Oxidoreductase</keyword>
<dbReference type="CDD" id="cd05233">
    <property type="entry name" value="SDR_c"/>
    <property type="match status" value="1"/>
</dbReference>
<organism evidence="3 4">
    <name type="scientific">Shinella pollutisoli</name>
    <dbReference type="NCBI Taxonomy" id="2250594"/>
    <lineage>
        <taxon>Bacteria</taxon>
        <taxon>Pseudomonadati</taxon>
        <taxon>Pseudomonadota</taxon>
        <taxon>Alphaproteobacteria</taxon>
        <taxon>Hyphomicrobiales</taxon>
        <taxon>Rhizobiaceae</taxon>
        <taxon>Shinella</taxon>
    </lineage>
</organism>
<dbReference type="InterPro" id="IPR036291">
    <property type="entry name" value="NAD(P)-bd_dom_sf"/>
</dbReference>
<evidence type="ECO:0000256" key="1">
    <source>
        <dbReference type="ARBA" id="ARBA00006484"/>
    </source>
</evidence>
<dbReference type="Pfam" id="PF13561">
    <property type="entry name" value="adh_short_C2"/>
    <property type="match status" value="1"/>
</dbReference>
<dbReference type="PANTHER" id="PTHR24321">
    <property type="entry name" value="DEHYDROGENASES, SHORT CHAIN"/>
    <property type="match status" value="1"/>
</dbReference>
<dbReference type="Proteomes" id="UP001595377">
    <property type="component" value="Unassembled WGS sequence"/>
</dbReference>
<dbReference type="InterPro" id="IPR002347">
    <property type="entry name" value="SDR_fam"/>
</dbReference>
<dbReference type="RefSeq" id="WP_257316480.1">
    <property type="nucleotide sequence ID" value="NZ_JANFDG010000020.1"/>
</dbReference>
<evidence type="ECO:0000313" key="3">
    <source>
        <dbReference type="EMBL" id="MFC3075917.1"/>
    </source>
</evidence>
<dbReference type="PRINTS" id="PR00080">
    <property type="entry name" value="SDRFAMILY"/>
</dbReference>
<comment type="caution">
    <text evidence="3">The sequence shown here is derived from an EMBL/GenBank/DDBJ whole genome shotgun (WGS) entry which is preliminary data.</text>
</comment>
<dbReference type="InterPro" id="IPR020904">
    <property type="entry name" value="Sc_DH/Rdtase_CS"/>
</dbReference>
<comment type="similarity">
    <text evidence="1">Belongs to the short-chain dehydrogenases/reductases (SDR) family.</text>
</comment>